<keyword evidence="4" id="KW-0238">DNA-binding</keyword>
<sequence>MTSTRTADALSTSSEVAAGAAQLLTPVVIDMEALVVDGKQAHWHVRGPNFVGVHELLDDVVAHAQEFADTAAERVVALGLPLDSRIETVAAKNTLPALTEGFTSSTELIPQVIAQLDAALVTVREAIKGLDEVDLASQDIAIAIEQGLVKDRWFLQAHIAG</sequence>
<evidence type="ECO:0000313" key="5">
    <source>
        <dbReference type="Proteomes" id="UP000319516"/>
    </source>
</evidence>
<dbReference type="EMBL" id="VFOP01000001">
    <property type="protein sequence ID" value="TQL52277.1"/>
    <property type="molecule type" value="Genomic_DNA"/>
</dbReference>
<keyword evidence="5" id="KW-1185">Reference proteome</keyword>
<dbReference type="PROSITE" id="PS00818">
    <property type="entry name" value="DPS_1"/>
    <property type="match status" value="1"/>
</dbReference>
<dbReference type="CDD" id="cd01043">
    <property type="entry name" value="DPS"/>
    <property type="match status" value="1"/>
</dbReference>
<evidence type="ECO:0000256" key="2">
    <source>
        <dbReference type="RuleBase" id="RU003875"/>
    </source>
</evidence>
<dbReference type="Pfam" id="PF00210">
    <property type="entry name" value="Ferritin"/>
    <property type="match status" value="1"/>
</dbReference>
<dbReference type="GO" id="GO:0016722">
    <property type="term" value="F:oxidoreductase activity, acting on metal ions"/>
    <property type="evidence" value="ECO:0007669"/>
    <property type="project" value="InterPro"/>
</dbReference>
<comment type="caution">
    <text evidence="4">The sequence shown here is derived from an EMBL/GenBank/DDBJ whole genome shotgun (WGS) entry which is preliminary data.</text>
</comment>
<evidence type="ECO:0000313" key="4">
    <source>
        <dbReference type="EMBL" id="TQL52277.1"/>
    </source>
</evidence>
<protein>
    <submittedName>
        <fullName evidence="4">Starvation-inducible DNA-binding protein</fullName>
    </submittedName>
</protein>
<dbReference type="PANTHER" id="PTHR42932">
    <property type="entry name" value="GENERAL STRESS PROTEIN 20U"/>
    <property type="match status" value="1"/>
</dbReference>
<proteinExistence type="inferred from homology"/>
<name>A0A542YW31_9MICO</name>
<dbReference type="PRINTS" id="PR01346">
    <property type="entry name" value="HELNAPAPROT"/>
</dbReference>
<organism evidence="4 5">
    <name type="scientific">Ornithinicoccus hortensis</name>
    <dbReference type="NCBI Taxonomy" id="82346"/>
    <lineage>
        <taxon>Bacteria</taxon>
        <taxon>Bacillati</taxon>
        <taxon>Actinomycetota</taxon>
        <taxon>Actinomycetes</taxon>
        <taxon>Micrococcales</taxon>
        <taxon>Intrasporangiaceae</taxon>
        <taxon>Ornithinicoccus</taxon>
    </lineage>
</organism>
<evidence type="ECO:0000259" key="3">
    <source>
        <dbReference type="Pfam" id="PF00210"/>
    </source>
</evidence>
<dbReference type="InterPro" id="IPR012347">
    <property type="entry name" value="Ferritin-like"/>
</dbReference>
<dbReference type="GO" id="GO:0008199">
    <property type="term" value="F:ferric iron binding"/>
    <property type="evidence" value="ECO:0007669"/>
    <property type="project" value="InterPro"/>
</dbReference>
<gene>
    <name evidence="4" type="ORF">FB467_3457</name>
</gene>
<comment type="similarity">
    <text evidence="1 2">Belongs to the Dps family.</text>
</comment>
<dbReference type="InterPro" id="IPR002177">
    <property type="entry name" value="DPS_DNA-bd"/>
</dbReference>
<dbReference type="InterPro" id="IPR008331">
    <property type="entry name" value="Ferritin_DPS_dom"/>
</dbReference>
<reference evidence="4 5" key="1">
    <citation type="submission" date="2019-06" db="EMBL/GenBank/DDBJ databases">
        <title>Sequencing the genomes of 1000 actinobacteria strains.</title>
        <authorList>
            <person name="Klenk H.-P."/>
        </authorList>
    </citation>
    <scope>NUCLEOTIDE SEQUENCE [LARGE SCALE GENOMIC DNA]</scope>
    <source>
        <strain evidence="4 5">DSM 12335</strain>
    </source>
</reference>
<dbReference type="AlphaFoldDB" id="A0A542YW31"/>
<dbReference type="OrthoDB" id="9797687at2"/>
<dbReference type="InterPro" id="IPR023188">
    <property type="entry name" value="DPS_DNA-bd_CS"/>
</dbReference>
<dbReference type="Gene3D" id="1.20.1260.10">
    <property type="match status" value="1"/>
</dbReference>
<dbReference type="PIRSF" id="PIRSF005900">
    <property type="entry name" value="Dps"/>
    <property type="match status" value="1"/>
</dbReference>
<dbReference type="RefSeq" id="WP_141786171.1">
    <property type="nucleotide sequence ID" value="NZ_BAAAIK010000001.1"/>
</dbReference>
<feature type="domain" description="Ferritin/DPS" evidence="3">
    <location>
        <begin position="38"/>
        <end position="159"/>
    </location>
</feature>
<dbReference type="GO" id="GO:0003677">
    <property type="term" value="F:DNA binding"/>
    <property type="evidence" value="ECO:0007669"/>
    <property type="project" value="UniProtKB-KW"/>
</dbReference>
<dbReference type="InterPro" id="IPR009078">
    <property type="entry name" value="Ferritin-like_SF"/>
</dbReference>
<accession>A0A542YW31</accession>
<dbReference type="Proteomes" id="UP000319516">
    <property type="component" value="Unassembled WGS sequence"/>
</dbReference>
<dbReference type="SUPFAM" id="SSF47240">
    <property type="entry name" value="Ferritin-like"/>
    <property type="match status" value="1"/>
</dbReference>
<dbReference type="PANTHER" id="PTHR42932:SF2">
    <property type="entry name" value="DNA PROTECTION DURING STARVATION PROTEIN 1"/>
    <property type="match status" value="1"/>
</dbReference>
<evidence type="ECO:0000256" key="1">
    <source>
        <dbReference type="ARBA" id="ARBA00009497"/>
    </source>
</evidence>